<feature type="compositionally biased region" description="Basic and acidic residues" evidence="1">
    <location>
        <begin position="48"/>
        <end position="86"/>
    </location>
</feature>
<evidence type="ECO:0000256" key="2">
    <source>
        <dbReference type="SAM" id="SignalP"/>
    </source>
</evidence>
<feature type="signal peptide" evidence="2">
    <location>
        <begin position="1"/>
        <end position="21"/>
    </location>
</feature>
<evidence type="ECO:0000259" key="3">
    <source>
        <dbReference type="Pfam" id="PF13511"/>
    </source>
</evidence>
<dbReference type="Proteomes" id="UP000254771">
    <property type="component" value="Unassembled WGS sequence"/>
</dbReference>
<gene>
    <name evidence="4" type="ORF">DIZ78_06270</name>
</gene>
<reference evidence="4 5" key="1">
    <citation type="journal article" date="2018" name="ISME J.">
        <title>Endosymbiont genomes yield clues of tubeworm success.</title>
        <authorList>
            <person name="Li Y."/>
            <person name="Liles M.R."/>
            <person name="Halanych K.M."/>
        </authorList>
    </citation>
    <scope>NUCLEOTIDE SEQUENCE [LARGE SCALE GENOMIC DNA]</scope>
    <source>
        <strain evidence="4">A1462</strain>
    </source>
</reference>
<feature type="region of interest" description="Disordered" evidence="1">
    <location>
        <begin position="36"/>
        <end position="102"/>
    </location>
</feature>
<evidence type="ECO:0000313" key="5">
    <source>
        <dbReference type="Proteomes" id="UP000254771"/>
    </source>
</evidence>
<evidence type="ECO:0000313" key="4">
    <source>
        <dbReference type="EMBL" id="RDH87089.1"/>
    </source>
</evidence>
<keyword evidence="5" id="KW-1185">Reference proteome</keyword>
<feature type="compositionally biased region" description="Low complexity" evidence="1">
    <location>
        <begin position="88"/>
        <end position="98"/>
    </location>
</feature>
<name>A0A370DQ70_9GAMM</name>
<dbReference type="InterPro" id="IPR025392">
    <property type="entry name" value="DUF4124"/>
</dbReference>
<organism evidence="4 5">
    <name type="scientific">endosymbiont of Escarpia spicata</name>
    <dbReference type="NCBI Taxonomy" id="2200908"/>
    <lineage>
        <taxon>Bacteria</taxon>
        <taxon>Pseudomonadati</taxon>
        <taxon>Pseudomonadota</taxon>
        <taxon>Gammaproteobacteria</taxon>
        <taxon>sulfur-oxidizing symbionts</taxon>
    </lineage>
</organism>
<sequence length="155" mass="17651">MKLYRLFSGFFLAAISLAAGAQTYRWVGEDGVTVYSQTPPPSGSDSAEVIKHHPAPKDDPADIEAAKKSLNKMRQDLEDRREDRKLAKQAQDEQQQAATTRLQNCEVGRSNLRNLTALGNRKLRTQDGEYLRLTEEERQTRMEQARKDIEDNCKK</sequence>
<evidence type="ECO:0000256" key="1">
    <source>
        <dbReference type="SAM" id="MobiDB-lite"/>
    </source>
</evidence>
<feature type="domain" description="DUF4124" evidence="3">
    <location>
        <begin position="11"/>
        <end position="61"/>
    </location>
</feature>
<feature type="chain" id="PRO_5016917957" evidence="2">
    <location>
        <begin position="22"/>
        <end position="155"/>
    </location>
</feature>
<proteinExistence type="predicted"/>
<accession>A0A370DQ70</accession>
<keyword evidence="2" id="KW-0732">Signal</keyword>
<feature type="region of interest" description="Disordered" evidence="1">
    <location>
        <begin position="135"/>
        <end position="155"/>
    </location>
</feature>
<protein>
    <submittedName>
        <fullName evidence="4">DUF4124 domain-containing protein</fullName>
    </submittedName>
</protein>
<dbReference type="AlphaFoldDB" id="A0A370DQ70"/>
<comment type="caution">
    <text evidence="4">The sequence shown here is derived from an EMBL/GenBank/DDBJ whole genome shotgun (WGS) entry which is preliminary data.</text>
</comment>
<dbReference type="Pfam" id="PF13511">
    <property type="entry name" value="DUF4124"/>
    <property type="match status" value="1"/>
</dbReference>
<dbReference type="EMBL" id="QFXE01000007">
    <property type="protein sequence ID" value="RDH87089.1"/>
    <property type="molecule type" value="Genomic_DNA"/>
</dbReference>